<evidence type="ECO:0000256" key="8">
    <source>
        <dbReference type="ARBA" id="ARBA00022490"/>
    </source>
</evidence>
<dbReference type="InterPro" id="IPR036318">
    <property type="entry name" value="FAD-bd_PCMH-like_sf"/>
</dbReference>
<comment type="caution">
    <text evidence="22">The sequence shown here is derived from an EMBL/GenBank/DDBJ whole genome shotgun (WGS) entry which is preliminary data.</text>
</comment>
<evidence type="ECO:0000259" key="21">
    <source>
        <dbReference type="PROSITE" id="PS51387"/>
    </source>
</evidence>
<dbReference type="GO" id="GO:0071555">
    <property type="term" value="P:cell wall organization"/>
    <property type="evidence" value="ECO:0007669"/>
    <property type="project" value="UniProtKB-KW"/>
</dbReference>
<comment type="pathway">
    <text evidence="4 20">Cell wall biogenesis; peptidoglycan biosynthesis.</text>
</comment>
<keyword evidence="17 20" id="KW-0961">Cell wall biogenesis/degradation</keyword>
<keyword evidence="11 20" id="KW-0274">FAD</keyword>
<evidence type="ECO:0000256" key="17">
    <source>
        <dbReference type="ARBA" id="ARBA00023316"/>
    </source>
</evidence>
<dbReference type="InterPro" id="IPR036635">
    <property type="entry name" value="MurB_C_sf"/>
</dbReference>
<evidence type="ECO:0000256" key="15">
    <source>
        <dbReference type="ARBA" id="ARBA00023002"/>
    </source>
</evidence>
<keyword evidence="23" id="KW-1185">Reference proteome</keyword>
<evidence type="ECO:0000256" key="5">
    <source>
        <dbReference type="ARBA" id="ARBA00010485"/>
    </source>
</evidence>
<evidence type="ECO:0000256" key="9">
    <source>
        <dbReference type="ARBA" id="ARBA00022618"/>
    </source>
</evidence>
<dbReference type="UniPathway" id="UPA00219"/>
<name>A0A8J6QJU4_9GAMM</name>
<comment type="function">
    <text evidence="2 20">Cell wall formation.</text>
</comment>
<feature type="active site" description="Proton donor" evidence="20">
    <location>
        <position position="242"/>
    </location>
</feature>
<dbReference type="Gene3D" id="3.30.465.10">
    <property type="match status" value="1"/>
</dbReference>
<evidence type="ECO:0000256" key="13">
    <source>
        <dbReference type="ARBA" id="ARBA00022960"/>
    </source>
</evidence>
<dbReference type="PANTHER" id="PTHR21071:SF4">
    <property type="entry name" value="UDP-N-ACETYLENOLPYRUVOYLGLUCOSAMINE REDUCTASE"/>
    <property type="match status" value="1"/>
</dbReference>
<dbReference type="GO" id="GO:0008360">
    <property type="term" value="P:regulation of cell shape"/>
    <property type="evidence" value="ECO:0007669"/>
    <property type="project" value="UniProtKB-KW"/>
</dbReference>
<keyword evidence="9 20" id="KW-0132">Cell division</keyword>
<comment type="subcellular location">
    <subcellularLocation>
        <location evidence="3 20">Cytoplasm</location>
    </subcellularLocation>
</comment>
<evidence type="ECO:0000256" key="1">
    <source>
        <dbReference type="ARBA" id="ARBA00001974"/>
    </source>
</evidence>
<keyword evidence="16 20" id="KW-0131">Cell cycle</keyword>
<dbReference type="Pfam" id="PF02873">
    <property type="entry name" value="MurB_C"/>
    <property type="match status" value="1"/>
</dbReference>
<keyword evidence="14 20" id="KW-0573">Peptidoglycan synthesis</keyword>
<dbReference type="InterPro" id="IPR016167">
    <property type="entry name" value="FAD-bd_PCMH_sub1"/>
</dbReference>
<dbReference type="Pfam" id="PF01565">
    <property type="entry name" value="FAD_binding_4"/>
    <property type="match status" value="1"/>
</dbReference>
<proteinExistence type="inferred from homology"/>
<dbReference type="InterPro" id="IPR016166">
    <property type="entry name" value="FAD-bd_PCMH"/>
</dbReference>
<keyword evidence="8 20" id="KW-0963">Cytoplasm</keyword>
<evidence type="ECO:0000256" key="16">
    <source>
        <dbReference type="ARBA" id="ARBA00023306"/>
    </source>
</evidence>
<protein>
    <recommendedName>
        <fullName evidence="7 20">UDP-N-acetylenolpyruvoylglucosamine reductase</fullName>
        <ecNumber evidence="6 20">1.3.1.98</ecNumber>
    </recommendedName>
    <alternativeName>
        <fullName evidence="18 20">UDP-N-acetylmuramate dehydrogenase</fullName>
    </alternativeName>
</protein>
<comment type="similarity">
    <text evidence="5 20">Belongs to the MurB family.</text>
</comment>
<dbReference type="GO" id="GO:0071949">
    <property type="term" value="F:FAD binding"/>
    <property type="evidence" value="ECO:0007669"/>
    <property type="project" value="InterPro"/>
</dbReference>
<evidence type="ECO:0000256" key="20">
    <source>
        <dbReference type="HAMAP-Rule" id="MF_00037"/>
    </source>
</evidence>
<dbReference type="SUPFAM" id="SSF56176">
    <property type="entry name" value="FAD-binding/transporter-associated domain-like"/>
    <property type="match status" value="1"/>
</dbReference>
<sequence length="358" mass="39244">MAELFIESMFTLSQPATIDLQPYHSFGLPQSASKFHQVNDVAQLAELRASMTQKPYWLGEGANTIFVEPIERPIVKFVGQQVTLEHATDAVLCHVLAGKDWHQLVTELVAQEIGGLENLALIPGSVGAAPVQNIGAYGVELADFCRYVDIFDWATGEHRRLTAEDCLFGYRHSVFKTPDASEWLITAVGLVLPQQWQPKLSYSGLESLSQQQGLTPAQVMAQVVAIREAKLPDPKLLGNAGSFFKNPTVTNQHAAQLARQYDNMPSFQVAGGVKVPAAWLIDQLGWKGKGVGGAAVHQHQALVIVNRGNAQVKDVVSLAWQIKQQVAQVYDIELIPEVRFLGAHSELTLEQAYAQTCL</sequence>
<keyword evidence="10 20" id="KW-0285">Flavoprotein</keyword>
<keyword evidence="13 20" id="KW-0133">Cell shape</keyword>
<dbReference type="HAMAP" id="MF_00037">
    <property type="entry name" value="MurB"/>
    <property type="match status" value="1"/>
</dbReference>
<evidence type="ECO:0000256" key="6">
    <source>
        <dbReference type="ARBA" id="ARBA00012518"/>
    </source>
</evidence>
<comment type="cofactor">
    <cofactor evidence="1 20">
        <name>FAD</name>
        <dbReference type="ChEBI" id="CHEBI:57692"/>
    </cofactor>
</comment>
<evidence type="ECO:0000313" key="23">
    <source>
        <dbReference type="Proteomes" id="UP000638014"/>
    </source>
</evidence>
<dbReference type="EMBL" id="JACXAF010000019">
    <property type="protein sequence ID" value="MBD1390518.1"/>
    <property type="molecule type" value="Genomic_DNA"/>
</dbReference>
<gene>
    <name evidence="20 22" type="primary">murB</name>
    <name evidence="22" type="ORF">IC617_13860</name>
</gene>
<dbReference type="SUPFAM" id="SSF56194">
    <property type="entry name" value="Uridine diphospho-N-Acetylenolpyruvylglucosamine reductase, MurB, C-terminal domain"/>
    <property type="match status" value="1"/>
</dbReference>
<dbReference type="InterPro" id="IPR011601">
    <property type="entry name" value="MurB_C"/>
</dbReference>
<feature type="active site" evidence="20">
    <location>
        <position position="171"/>
    </location>
</feature>
<dbReference type="GO" id="GO:0008762">
    <property type="term" value="F:UDP-N-acetylmuramate dehydrogenase activity"/>
    <property type="evidence" value="ECO:0007669"/>
    <property type="project" value="UniProtKB-UniRule"/>
</dbReference>
<evidence type="ECO:0000256" key="19">
    <source>
        <dbReference type="ARBA" id="ARBA00048914"/>
    </source>
</evidence>
<accession>A0A8J6QJU4</accession>
<dbReference type="Proteomes" id="UP000638014">
    <property type="component" value="Unassembled WGS sequence"/>
</dbReference>
<dbReference type="GO" id="GO:0051301">
    <property type="term" value="P:cell division"/>
    <property type="evidence" value="ECO:0007669"/>
    <property type="project" value="UniProtKB-KW"/>
</dbReference>
<dbReference type="InterPro" id="IPR016169">
    <property type="entry name" value="FAD-bd_PCMH_sub2"/>
</dbReference>
<dbReference type="GO" id="GO:0009252">
    <property type="term" value="P:peptidoglycan biosynthetic process"/>
    <property type="evidence" value="ECO:0007669"/>
    <property type="project" value="UniProtKB-UniRule"/>
</dbReference>
<evidence type="ECO:0000256" key="4">
    <source>
        <dbReference type="ARBA" id="ARBA00004752"/>
    </source>
</evidence>
<dbReference type="EC" id="1.3.1.98" evidence="6 20"/>
<organism evidence="22 23">
    <name type="scientific">Neiella litorisoli</name>
    <dbReference type="NCBI Taxonomy" id="2771431"/>
    <lineage>
        <taxon>Bacteria</taxon>
        <taxon>Pseudomonadati</taxon>
        <taxon>Pseudomonadota</taxon>
        <taxon>Gammaproteobacteria</taxon>
        <taxon>Alteromonadales</taxon>
        <taxon>Echinimonadaceae</taxon>
        <taxon>Neiella</taxon>
    </lineage>
</organism>
<dbReference type="GO" id="GO:0005829">
    <property type="term" value="C:cytosol"/>
    <property type="evidence" value="ECO:0007669"/>
    <property type="project" value="TreeGrafter"/>
</dbReference>
<evidence type="ECO:0000256" key="18">
    <source>
        <dbReference type="ARBA" id="ARBA00031026"/>
    </source>
</evidence>
<dbReference type="InterPro" id="IPR006094">
    <property type="entry name" value="Oxid_FAD_bind_N"/>
</dbReference>
<evidence type="ECO:0000313" key="22">
    <source>
        <dbReference type="EMBL" id="MBD1390518.1"/>
    </source>
</evidence>
<comment type="catalytic activity">
    <reaction evidence="19 20">
        <text>UDP-N-acetyl-alpha-D-muramate + NADP(+) = UDP-N-acetyl-3-O-(1-carboxyvinyl)-alpha-D-glucosamine + NADPH + H(+)</text>
        <dbReference type="Rhea" id="RHEA:12248"/>
        <dbReference type="ChEBI" id="CHEBI:15378"/>
        <dbReference type="ChEBI" id="CHEBI:57783"/>
        <dbReference type="ChEBI" id="CHEBI:58349"/>
        <dbReference type="ChEBI" id="CHEBI:68483"/>
        <dbReference type="ChEBI" id="CHEBI:70757"/>
        <dbReference type="EC" id="1.3.1.98"/>
    </reaction>
</comment>
<keyword evidence="15 20" id="KW-0560">Oxidoreductase</keyword>
<dbReference type="Gene3D" id="3.90.78.10">
    <property type="entry name" value="UDP-N-acetylenolpyruvoylglucosamine reductase, C-terminal domain"/>
    <property type="match status" value="1"/>
</dbReference>
<dbReference type="Gene3D" id="3.30.43.10">
    <property type="entry name" value="Uridine Diphospho-n-acetylenolpyruvylglucosamine Reductase, domain 2"/>
    <property type="match status" value="1"/>
</dbReference>
<feature type="active site" evidence="20">
    <location>
        <position position="337"/>
    </location>
</feature>
<evidence type="ECO:0000256" key="10">
    <source>
        <dbReference type="ARBA" id="ARBA00022630"/>
    </source>
</evidence>
<reference evidence="22" key="1">
    <citation type="submission" date="2020-09" db="EMBL/GenBank/DDBJ databases">
        <title>A novel bacterium of genus Neiella, isolated from South China Sea.</title>
        <authorList>
            <person name="Huang H."/>
            <person name="Mo K."/>
            <person name="Hu Y."/>
        </authorList>
    </citation>
    <scope>NUCLEOTIDE SEQUENCE</scope>
    <source>
        <strain evidence="22">HB171785</strain>
    </source>
</reference>
<dbReference type="NCBIfam" id="NF000755">
    <property type="entry name" value="PRK00046.1"/>
    <property type="match status" value="1"/>
</dbReference>
<evidence type="ECO:0000256" key="3">
    <source>
        <dbReference type="ARBA" id="ARBA00004496"/>
    </source>
</evidence>
<dbReference type="RefSeq" id="WP_191145589.1">
    <property type="nucleotide sequence ID" value="NZ_JACXAF010000019.1"/>
</dbReference>
<evidence type="ECO:0000256" key="11">
    <source>
        <dbReference type="ARBA" id="ARBA00022827"/>
    </source>
</evidence>
<dbReference type="PROSITE" id="PS51387">
    <property type="entry name" value="FAD_PCMH"/>
    <property type="match status" value="1"/>
</dbReference>
<evidence type="ECO:0000256" key="7">
    <source>
        <dbReference type="ARBA" id="ARBA00015188"/>
    </source>
</evidence>
<feature type="domain" description="FAD-binding PCMH-type" evidence="21">
    <location>
        <begin position="28"/>
        <end position="195"/>
    </location>
</feature>
<dbReference type="InterPro" id="IPR003170">
    <property type="entry name" value="MurB"/>
</dbReference>
<dbReference type="PANTHER" id="PTHR21071">
    <property type="entry name" value="UDP-N-ACETYLENOLPYRUVOYLGLUCOSAMINE REDUCTASE"/>
    <property type="match status" value="1"/>
</dbReference>
<keyword evidence="12 20" id="KW-0521">NADP</keyword>
<evidence type="ECO:0000256" key="12">
    <source>
        <dbReference type="ARBA" id="ARBA00022857"/>
    </source>
</evidence>
<evidence type="ECO:0000256" key="14">
    <source>
        <dbReference type="ARBA" id="ARBA00022984"/>
    </source>
</evidence>
<dbReference type="NCBIfam" id="TIGR00179">
    <property type="entry name" value="murB"/>
    <property type="match status" value="1"/>
</dbReference>
<dbReference type="AlphaFoldDB" id="A0A8J6QJU4"/>
<evidence type="ECO:0000256" key="2">
    <source>
        <dbReference type="ARBA" id="ARBA00003921"/>
    </source>
</evidence>